<dbReference type="PANTHER" id="PTHR48078">
    <property type="entry name" value="THREONINE DEHYDRATASE, MITOCHONDRIAL-RELATED"/>
    <property type="match status" value="1"/>
</dbReference>
<evidence type="ECO:0000256" key="2">
    <source>
        <dbReference type="ARBA" id="ARBA00022898"/>
    </source>
</evidence>
<evidence type="ECO:0000313" key="6">
    <source>
        <dbReference type="Proteomes" id="UP000823046"/>
    </source>
</evidence>
<protein>
    <recommendedName>
        <fullName evidence="4">Tryptophan synthase beta chain-like PALP domain-containing protein</fullName>
    </recommendedName>
</protein>
<dbReference type="InterPro" id="IPR001926">
    <property type="entry name" value="TrpB-like_PALP"/>
</dbReference>
<dbReference type="InterPro" id="IPR036052">
    <property type="entry name" value="TrpB-like_PALP_sf"/>
</dbReference>
<comment type="caution">
    <text evidence="5">The sequence shown here is derived from an EMBL/GenBank/DDBJ whole genome shotgun (WGS) entry which is preliminary data.</text>
</comment>
<evidence type="ECO:0000256" key="1">
    <source>
        <dbReference type="ARBA" id="ARBA00001933"/>
    </source>
</evidence>
<sequence length="153" mass="16133">MPRSAPKIKVDNVTRLGAEVVLVGDSFDECMEACNICVNEEKKLLIHPFDDPYVIAGQATIGLEMAEQTELRGIDYIFSCCGGGGLISGVGTVFKSISPHTKIVGVEADEAAGMTESLKQGKVVSLSTVGKFADGAAVKTVGEYTFKICNVIA</sequence>
<evidence type="ECO:0000259" key="4">
    <source>
        <dbReference type="Pfam" id="PF00291"/>
    </source>
</evidence>
<comment type="cofactor">
    <cofactor evidence="1">
        <name>pyridoxal 5'-phosphate</name>
        <dbReference type="ChEBI" id="CHEBI:597326"/>
    </cofactor>
</comment>
<dbReference type="Gene3D" id="3.40.50.1100">
    <property type="match status" value="2"/>
</dbReference>
<dbReference type="Pfam" id="PF00291">
    <property type="entry name" value="PALP"/>
    <property type="match status" value="1"/>
</dbReference>
<name>A0ABQ7JFF2_9APIC</name>
<evidence type="ECO:0000313" key="5">
    <source>
        <dbReference type="EMBL" id="KAF8822679.1"/>
    </source>
</evidence>
<dbReference type="EMBL" id="JADAQX010000032">
    <property type="protein sequence ID" value="KAF8822679.1"/>
    <property type="molecule type" value="Genomic_DNA"/>
</dbReference>
<dbReference type="Proteomes" id="UP000823046">
    <property type="component" value="Unassembled WGS sequence"/>
</dbReference>
<keyword evidence="6" id="KW-1185">Reference proteome</keyword>
<keyword evidence="3" id="KW-0456">Lyase</keyword>
<organism evidence="5 6">
    <name type="scientific">Cardiosporidium cionae</name>
    <dbReference type="NCBI Taxonomy" id="476202"/>
    <lineage>
        <taxon>Eukaryota</taxon>
        <taxon>Sar</taxon>
        <taxon>Alveolata</taxon>
        <taxon>Apicomplexa</taxon>
        <taxon>Aconoidasida</taxon>
        <taxon>Nephromycida</taxon>
        <taxon>Cardiosporidium</taxon>
    </lineage>
</organism>
<proteinExistence type="predicted"/>
<keyword evidence="2" id="KW-0663">Pyridoxal phosphate</keyword>
<gene>
    <name evidence="5" type="ORF">IE077_003148</name>
</gene>
<accession>A0ABQ7JFF2</accession>
<dbReference type="InterPro" id="IPR050147">
    <property type="entry name" value="Ser/Thr_Dehydratase"/>
</dbReference>
<feature type="domain" description="Tryptophan synthase beta chain-like PALP" evidence="4">
    <location>
        <begin position="1"/>
        <end position="149"/>
    </location>
</feature>
<dbReference type="PANTHER" id="PTHR48078:SF11">
    <property type="entry name" value="THREONINE DEHYDRATASE, MITOCHONDRIAL"/>
    <property type="match status" value="1"/>
</dbReference>
<reference evidence="5 6" key="1">
    <citation type="journal article" date="2020" name="bioRxiv">
        <title>Metabolic contributions of an alphaproteobacterial endosymbiont in the apicomplexan Cardiosporidium cionae.</title>
        <authorList>
            <person name="Hunter E.S."/>
            <person name="Paight C.J."/>
            <person name="Lane C.E."/>
        </authorList>
    </citation>
    <scope>NUCLEOTIDE SEQUENCE [LARGE SCALE GENOMIC DNA]</scope>
    <source>
        <strain evidence="5">ESH_2018</strain>
    </source>
</reference>
<dbReference type="SUPFAM" id="SSF53686">
    <property type="entry name" value="Tryptophan synthase beta subunit-like PLP-dependent enzymes"/>
    <property type="match status" value="1"/>
</dbReference>
<evidence type="ECO:0000256" key="3">
    <source>
        <dbReference type="ARBA" id="ARBA00023239"/>
    </source>
</evidence>